<evidence type="ECO:0000313" key="7">
    <source>
        <dbReference type="EMBL" id="QVV88038.1"/>
    </source>
</evidence>
<proteinExistence type="inferred from homology"/>
<gene>
    <name evidence="7" type="ORF">KHC33_11930</name>
</gene>
<keyword evidence="8" id="KW-1185">Reference proteome</keyword>
<keyword evidence="3" id="KW-0285">Flavoprotein</keyword>
<evidence type="ECO:0000256" key="4">
    <source>
        <dbReference type="ARBA" id="ARBA00022643"/>
    </source>
</evidence>
<dbReference type="Proteomes" id="UP000680656">
    <property type="component" value="Chromosome"/>
</dbReference>
<name>A0A8E7B065_9EURY</name>
<dbReference type="InterPro" id="IPR029039">
    <property type="entry name" value="Flavoprotein-like_sf"/>
</dbReference>
<sequence>MNIIAFNGSPRAEQSTTHIMVSAFLAGAEEAGAKTEQIYLAHKKIGHCLGCFSCWLKTPGKCIQSDDMADLIQKYLSSDVAIFASPLYMDNVSGIMKNFMDRLLPVGDPHFEKDNHGDVRHIKGKANNPKFIMISNCGFPEQSNFQVLKLLAKRLARNYQTEFTAEIYLGAGGMLQVEEMKPLADEYTKLLKTAGAEVVRTGTLSSETSSMLDKPLIKDPGFVDTFIANMNEYMDSMIAANKPI</sequence>
<comment type="similarity">
    <text evidence="5">Belongs to the SsuE family. Isf subfamily.</text>
</comment>
<organism evidence="7 8">
    <name type="scientific">Methanospirillum purgamenti</name>
    <dbReference type="NCBI Taxonomy" id="2834276"/>
    <lineage>
        <taxon>Archaea</taxon>
        <taxon>Methanobacteriati</taxon>
        <taxon>Methanobacteriota</taxon>
        <taxon>Stenosarchaea group</taxon>
        <taxon>Methanomicrobia</taxon>
        <taxon>Methanomicrobiales</taxon>
        <taxon>Methanospirillaceae</taxon>
        <taxon>Methanospirillum</taxon>
    </lineage>
</organism>
<dbReference type="KEGG" id="mrtj:KHC33_11930"/>
<dbReference type="GeneID" id="65097904"/>
<dbReference type="InterPro" id="IPR005025">
    <property type="entry name" value="FMN_Rdtase-like_dom"/>
</dbReference>
<feature type="domain" description="NADPH-dependent FMN reductase-like" evidence="6">
    <location>
        <begin position="1"/>
        <end position="103"/>
    </location>
</feature>
<dbReference type="PANTHER" id="PTHR43278">
    <property type="entry name" value="NAD(P)H-DEPENDENT FMN-CONTAINING OXIDOREDUCTASE YWQN-RELATED"/>
    <property type="match status" value="1"/>
</dbReference>
<evidence type="ECO:0000256" key="3">
    <source>
        <dbReference type="ARBA" id="ARBA00022630"/>
    </source>
</evidence>
<dbReference type="SUPFAM" id="SSF52218">
    <property type="entry name" value="Flavoproteins"/>
    <property type="match status" value="1"/>
</dbReference>
<protein>
    <submittedName>
        <fullName evidence="7">Flavodoxin family protein</fullName>
    </submittedName>
</protein>
<evidence type="ECO:0000313" key="8">
    <source>
        <dbReference type="Proteomes" id="UP000680656"/>
    </source>
</evidence>
<dbReference type="InterPro" id="IPR051796">
    <property type="entry name" value="ISF_SsuE-like"/>
</dbReference>
<evidence type="ECO:0000259" key="6">
    <source>
        <dbReference type="Pfam" id="PF03358"/>
    </source>
</evidence>
<comment type="cofactor">
    <cofactor evidence="1">
        <name>FMN</name>
        <dbReference type="ChEBI" id="CHEBI:58210"/>
    </cofactor>
</comment>
<evidence type="ECO:0000256" key="1">
    <source>
        <dbReference type="ARBA" id="ARBA00001917"/>
    </source>
</evidence>
<dbReference type="AlphaFoldDB" id="A0A8E7B065"/>
<dbReference type="PANTHER" id="PTHR43278:SF2">
    <property type="entry name" value="IRON-SULFUR FLAVOPROTEIN"/>
    <property type="match status" value="1"/>
</dbReference>
<dbReference type="EMBL" id="CP075546">
    <property type="protein sequence ID" value="QVV88038.1"/>
    <property type="molecule type" value="Genomic_DNA"/>
</dbReference>
<reference evidence="7 8" key="1">
    <citation type="submission" date="2021-05" db="EMBL/GenBank/DDBJ databases">
        <title>A novel Methanospirillum isolate from a pyrite-forming mixed culture.</title>
        <authorList>
            <person name="Bunk B."/>
            <person name="Sproer C."/>
            <person name="Spring S."/>
            <person name="Pester M."/>
        </authorList>
    </citation>
    <scope>NUCLEOTIDE SEQUENCE [LARGE SCALE GENOMIC DNA]</scope>
    <source>
        <strain evidence="7 8">J.3.6.1-F.2.7.3</strain>
    </source>
</reference>
<accession>A0A8E7B065</accession>
<dbReference type="Gene3D" id="3.40.50.360">
    <property type="match status" value="1"/>
</dbReference>
<evidence type="ECO:0000256" key="5">
    <source>
        <dbReference type="ARBA" id="ARBA00038292"/>
    </source>
</evidence>
<dbReference type="Pfam" id="PF03358">
    <property type="entry name" value="FMN_red"/>
    <property type="match status" value="1"/>
</dbReference>
<comment type="cofactor">
    <cofactor evidence="2">
        <name>[4Fe-4S] cluster</name>
        <dbReference type="ChEBI" id="CHEBI:49883"/>
    </cofactor>
</comment>
<keyword evidence="4" id="KW-0288">FMN</keyword>
<evidence type="ECO:0000256" key="2">
    <source>
        <dbReference type="ARBA" id="ARBA00001966"/>
    </source>
</evidence>
<dbReference type="RefSeq" id="WP_214418855.1">
    <property type="nucleotide sequence ID" value="NZ_CP075546.1"/>
</dbReference>
<dbReference type="GO" id="GO:0016491">
    <property type="term" value="F:oxidoreductase activity"/>
    <property type="evidence" value="ECO:0007669"/>
    <property type="project" value="InterPro"/>
</dbReference>